<dbReference type="GO" id="GO:0060271">
    <property type="term" value="P:cilium assembly"/>
    <property type="evidence" value="ECO:0007669"/>
    <property type="project" value="TreeGrafter"/>
</dbReference>
<keyword evidence="4" id="KW-1185">Reference proteome</keyword>
<dbReference type="InterPro" id="IPR051618">
    <property type="entry name" value="Actin-binding_LIM"/>
</dbReference>
<dbReference type="GO" id="GO:0030032">
    <property type="term" value="P:lamellipodium assembly"/>
    <property type="evidence" value="ECO:0007669"/>
    <property type="project" value="TreeGrafter"/>
</dbReference>
<dbReference type="Gene3D" id="1.10.950.10">
    <property type="entry name" value="Villin headpiece domain"/>
    <property type="match status" value="1"/>
</dbReference>
<evidence type="ECO:0000313" key="4">
    <source>
        <dbReference type="Proteomes" id="UP000261480"/>
    </source>
</evidence>
<dbReference type="SMART" id="SM00153">
    <property type="entry name" value="VHP"/>
    <property type="match status" value="1"/>
</dbReference>
<dbReference type="InterPro" id="IPR003128">
    <property type="entry name" value="Villin_headpiece"/>
</dbReference>
<dbReference type="FunFam" id="1.10.950.10:FF:000001">
    <property type="entry name" value="actin-binding LIM protein 1 isoform X2"/>
    <property type="match status" value="1"/>
</dbReference>
<dbReference type="GO" id="GO:0051015">
    <property type="term" value="F:actin filament binding"/>
    <property type="evidence" value="ECO:0007669"/>
    <property type="project" value="TreeGrafter"/>
</dbReference>
<dbReference type="Pfam" id="PF02209">
    <property type="entry name" value="VHP"/>
    <property type="match status" value="1"/>
</dbReference>
<dbReference type="PANTHER" id="PTHR24213:SF18">
    <property type="entry name" value="ACTIN-BINDING LIM PROTEIN 1"/>
    <property type="match status" value="1"/>
</dbReference>
<dbReference type="STRING" id="48701.ENSPMEP00000030580"/>
<dbReference type="PANTHER" id="PTHR24213">
    <property type="entry name" value="ACTIN-BINDING LIM PROTEIN"/>
    <property type="match status" value="1"/>
</dbReference>
<dbReference type="GO" id="GO:0007010">
    <property type="term" value="P:cytoskeleton organization"/>
    <property type="evidence" value="ECO:0007669"/>
    <property type="project" value="InterPro"/>
</dbReference>
<accession>A0A3B3YU92</accession>
<dbReference type="SUPFAM" id="SSF47050">
    <property type="entry name" value="VHP, Villin headpiece domain"/>
    <property type="match status" value="1"/>
</dbReference>
<dbReference type="AlphaFoldDB" id="A0A3B3YU92"/>
<dbReference type="InterPro" id="IPR036886">
    <property type="entry name" value="Villin_headpiece_dom_sf"/>
</dbReference>
<dbReference type="Ensembl" id="ENSPMET00000032690.1">
    <property type="protein sequence ID" value="ENSPMEP00000030580.1"/>
    <property type="gene ID" value="ENSPMEG00000017073.1"/>
</dbReference>
<protein>
    <recommendedName>
        <fullName evidence="2">HP domain-containing protein</fullName>
    </recommendedName>
</protein>
<name>A0A3B3YU92_9TELE</name>
<evidence type="ECO:0000256" key="1">
    <source>
        <dbReference type="SAM" id="MobiDB-lite"/>
    </source>
</evidence>
<evidence type="ECO:0000259" key="2">
    <source>
        <dbReference type="PROSITE" id="PS51089"/>
    </source>
</evidence>
<sequence>MWCRHSYSPALSRSPQHFHRPDPDSCSTQTASLPGFSHNFLSLPRFPPGYRLTSTDRFSIKVYPYEVLKVSNGGRVKLPKDVDRTRLERHLSPDSFFEIFGMKIQEFDKLPLWKRNDMKKAANLF</sequence>
<reference evidence="3" key="1">
    <citation type="submission" date="2025-08" db="UniProtKB">
        <authorList>
            <consortium name="Ensembl"/>
        </authorList>
    </citation>
    <scope>IDENTIFICATION</scope>
</reference>
<reference evidence="3" key="2">
    <citation type="submission" date="2025-09" db="UniProtKB">
        <authorList>
            <consortium name="Ensembl"/>
        </authorList>
    </citation>
    <scope>IDENTIFICATION</scope>
</reference>
<dbReference type="Proteomes" id="UP000261480">
    <property type="component" value="Unplaced"/>
</dbReference>
<dbReference type="PROSITE" id="PS51089">
    <property type="entry name" value="HP"/>
    <property type="match status" value="1"/>
</dbReference>
<feature type="domain" description="HP" evidence="2">
    <location>
        <begin position="57"/>
        <end position="125"/>
    </location>
</feature>
<proteinExistence type="predicted"/>
<feature type="region of interest" description="Disordered" evidence="1">
    <location>
        <begin position="1"/>
        <end position="26"/>
    </location>
</feature>
<organism evidence="3 4">
    <name type="scientific">Poecilia mexicana</name>
    <dbReference type="NCBI Taxonomy" id="48701"/>
    <lineage>
        <taxon>Eukaryota</taxon>
        <taxon>Metazoa</taxon>
        <taxon>Chordata</taxon>
        <taxon>Craniata</taxon>
        <taxon>Vertebrata</taxon>
        <taxon>Euteleostomi</taxon>
        <taxon>Actinopterygii</taxon>
        <taxon>Neopterygii</taxon>
        <taxon>Teleostei</taxon>
        <taxon>Neoteleostei</taxon>
        <taxon>Acanthomorphata</taxon>
        <taxon>Ovalentaria</taxon>
        <taxon>Atherinomorphae</taxon>
        <taxon>Cyprinodontiformes</taxon>
        <taxon>Poeciliidae</taxon>
        <taxon>Poeciliinae</taxon>
        <taxon>Poecilia</taxon>
    </lineage>
</organism>
<dbReference type="GO" id="GO:0001725">
    <property type="term" value="C:stress fiber"/>
    <property type="evidence" value="ECO:0007669"/>
    <property type="project" value="TreeGrafter"/>
</dbReference>
<evidence type="ECO:0000313" key="3">
    <source>
        <dbReference type="Ensembl" id="ENSPMEP00000030580.1"/>
    </source>
</evidence>